<organism evidence="2 3">
    <name type="scientific">Ensete ventricosum</name>
    <name type="common">Abyssinian banana</name>
    <name type="synonym">Musa ensete</name>
    <dbReference type="NCBI Taxonomy" id="4639"/>
    <lineage>
        <taxon>Eukaryota</taxon>
        <taxon>Viridiplantae</taxon>
        <taxon>Streptophyta</taxon>
        <taxon>Embryophyta</taxon>
        <taxon>Tracheophyta</taxon>
        <taxon>Spermatophyta</taxon>
        <taxon>Magnoliopsida</taxon>
        <taxon>Liliopsida</taxon>
        <taxon>Zingiberales</taxon>
        <taxon>Musaceae</taxon>
        <taxon>Ensete</taxon>
    </lineage>
</organism>
<dbReference type="Proteomes" id="UP000287651">
    <property type="component" value="Unassembled WGS sequence"/>
</dbReference>
<feature type="region of interest" description="Disordered" evidence="1">
    <location>
        <begin position="48"/>
        <end position="71"/>
    </location>
</feature>
<evidence type="ECO:0000256" key="1">
    <source>
        <dbReference type="SAM" id="MobiDB-lite"/>
    </source>
</evidence>
<sequence>MLGRSQVRPSGRGSNNTVRTRHEIVGSSPKVIGSLPGIRRELTKGDQELAGSTSGVHLRMPKSSSGCHLPSSSTTTTHLAAAVAPHTTAFFYRCHLPLLVTTISSDSLYIAVFLLPNSIRDPLPLAVANRTHPLPPRSHLLPSAITFFPSLTHCCRCPFVTLIAPAATIASSIFLPSLPNHHLFTVLLPSSPPCHYRRPPLFLSSPPVIFLPHRRCPLATSIAPTVAIVSAIFLPSLPSCHLLPHAAACLSSRHYRRPPLFLHSSSLAIDHSYLRIHNCHLLATVANCTSATCSSIAFFLSNCSERHHRLLLLYCLVCHRCLPHSPRLSPLPLVVVAVALSHFSAISHIFLPSRPQPTSPAAALAATATTSSFPCFLNRSLTHLLSLLLPTVPSPSTTTVVPPCRHLLLLPLLSSISSSLISLFNIW</sequence>
<protein>
    <submittedName>
        <fullName evidence="2">Uncharacterized protein</fullName>
    </submittedName>
</protein>
<accession>A0A426ZQN7</accession>
<proteinExistence type="predicted"/>
<dbReference type="AlphaFoldDB" id="A0A426ZQN7"/>
<feature type="region of interest" description="Disordered" evidence="1">
    <location>
        <begin position="1"/>
        <end position="30"/>
    </location>
</feature>
<reference evidence="2 3" key="1">
    <citation type="journal article" date="2014" name="Agronomy (Basel)">
        <title>A Draft Genome Sequence for Ensete ventricosum, the Drought-Tolerant Tree Against Hunger.</title>
        <authorList>
            <person name="Harrison J."/>
            <person name="Moore K.A."/>
            <person name="Paszkiewicz K."/>
            <person name="Jones T."/>
            <person name="Grant M."/>
            <person name="Ambacheew D."/>
            <person name="Muzemil S."/>
            <person name="Studholme D.J."/>
        </authorList>
    </citation>
    <scope>NUCLEOTIDE SEQUENCE [LARGE SCALE GENOMIC DNA]</scope>
</reference>
<name>A0A426ZQN7_ENSVE</name>
<dbReference type="EMBL" id="AMZH03005463">
    <property type="protein sequence ID" value="RRT66333.1"/>
    <property type="molecule type" value="Genomic_DNA"/>
</dbReference>
<gene>
    <name evidence="2" type="ORF">B296_00015395</name>
</gene>
<evidence type="ECO:0000313" key="3">
    <source>
        <dbReference type="Proteomes" id="UP000287651"/>
    </source>
</evidence>
<evidence type="ECO:0000313" key="2">
    <source>
        <dbReference type="EMBL" id="RRT66333.1"/>
    </source>
</evidence>
<comment type="caution">
    <text evidence="2">The sequence shown here is derived from an EMBL/GenBank/DDBJ whole genome shotgun (WGS) entry which is preliminary data.</text>
</comment>